<dbReference type="SUPFAM" id="SSF53850">
    <property type="entry name" value="Periplasmic binding protein-like II"/>
    <property type="match status" value="1"/>
</dbReference>
<gene>
    <name evidence="6" type="ORF">POL58_49695</name>
</gene>
<keyword evidence="2" id="KW-0805">Transcription regulation</keyword>
<dbReference type="Pfam" id="PF03466">
    <property type="entry name" value="LysR_substrate"/>
    <property type="match status" value="1"/>
</dbReference>
<dbReference type="EMBL" id="JAQNDN010000028">
    <property type="protein sequence ID" value="MDC0675903.1"/>
    <property type="molecule type" value="Genomic_DNA"/>
</dbReference>
<feature type="domain" description="HTH lysR-type" evidence="5">
    <location>
        <begin position="9"/>
        <end position="66"/>
    </location>
</feature>
<comment type="similarity">
    <text evidence="1">Belongs to the LysR transcriptional regulatory family.</text>
</comment>
<dbReference type="InterPro" id="IPR005119">
    <property type="entry name" value="LysR_subst-bd"/>
</dbReference>
<dbReference type="Proteomes" id="UP001217838">
    <property type="component" value="Unassembled WGS sequence"/>
</dbReference>
<keyword evidence="7" id="KW-1185">Reference proteome</keyword>
<sequence>MSLEPTSTDRIALMQTFVRIVEAGSLSAAAAQLQTTQPTISRRLQALERFFGVQLLQRSTHTMKLTEDGERCYEQARALLASWGAFEAHLRGAKDEAEGLLRIVVPHAFGQLQLIDPLLRFLQRHPKVDVEWLLRDEFRDLIGGGVDCAIQAGEVRDPSLVALRLSEIPRIVVAAPQLLAGPPPDDPAALAGLPWLAFSTFYRREVVLTHRTTGETHRLPIRPRLATDSLFPLRQAALAGTGAAVVSTWLVADDLAAGRLVHLVASWRAAPLPVWLVYPYAQFYPARLRRFVEAVKEWAEQPR</sequence>
<dbReference type="PRINTS" id="PR00039">
    <property type="entry name" value="HTHLYSR"/>
</dbReference>
<dbReference type="InterPro" id="IPR058163">
    <property type="entry name" value="LysR-type_TF_proteobact-type"/>
</dbReference>
<keyword evidence="3" id="KW-0238">DNA-binding</keyword>
<dbReference type="Gene3D" id="3.40.190.290">
    <property type="match status" value="1"/>
</dbReference>
<protein>
    <submittedName>
        <fullName evidence="6">LysR family transcriptional regulator</fullName>
    </submittedName>
</protein>
<dbReference type="SUPFAM" id="SSF46785">
    <property type="entry name" value="Winged helix' DNA-binding domain"/>
    <property type="match status" value="1"/>
</dbReference>
<dbReference type="PANTHER" id="PTHR30537">
    <property type="entry name" value="HTH-TYPE TRANSCRIPTIONAL REGULATOR"/>
    <property type="match status" value="1"/>
</dbReference>
<name>A0ABT5BQA1_9BACT</name>
<evidence type="ECO:0000256" key="3">
    <source>
        <dbReference type="ARBA" id="ARBA00023125"/>
    </source>
</evidence>
<evidence type="ECO:0000313" key="6">
    <source>
        <dbReference type="EMBL" id="MDC0675903.1"/>
    </source>
</evidence>
<keyword evidence="4" id="KW-0804">Transcription</keyword>
<evidence type="ECO:0000256" key="4">
    <source>
        <dbReference type="ARBA" id="ARBA00023163"/>
    </source>
</evidence>
<dbReference type="PROSITE" id="PS50931">
    <property type="entry name" value="HTH_LYSR"/>
    <property type="match status" value="1"/>
</dbReference>
<dbReference type="InterPro" id="IPR036388">
    <property type="entry name" value="WH-like_DNA-bd_sf"/>
</dbReference>
<comment type="caution">
    <text evidence="6">The sequence shown here is derived from an EMBL/GenBank/DDBJ whole genome shotgun (WGS) entry which is preliminary data.</text>
</comment>
<dbReference type="Gene3D" id="1.10.10.10">
    <property type="entry name" value="Winged helix-like DNA-binding domain superfamily/Winged helix DNA-binding domain"/>
    <property type="match status" value="1"/>
</dbReference>
<evidence type="ECO:0000256" key="1">
    <source>
        <dbReference type="ARBA" id="ARBA00009437"/>
    </source>
</evidence>
<dbReference type="CDD" id="cd08422">
    <property type="entry name" value="PBP2_CrgA_like"/>
    <property type="match status" value="1"/>
</dbReference>
<evidence type="ECO:0000313" key="7">
    <source>
        <dbReference type="Proteomes" id="UP001217838"/>
    </source>
</evidence>
<proteinExistence type="inferred from homology"/>
<dbReference type="InterPro" id="IPR036390">
    <property type="entry name" value="WH_DNA-bd_sf"/>
</dbReference>
<accession>A0ABT5BQA1</accession>
<evidence type="ECO:0000256" key="2">
    <source>
        <dbReference type="ARBA" id="ARBA00023015"/>
    </source>
</evidence>
<organism evidence="6 7">
    <name type="scientific">Nannocystis radixulma</name>
    <dbReference type="NCBI Taxonomy" id="2995305"/>
    <lineage>
        <taxon>Bacteria</taxon>
        <taxon>Pseudomonadati</taxon>
        <taxon>Myxococcota</taxon>
        <taxon>Polyangia</taxon>
        <taxon>Nannocystales</taxon>
        <taxon>Nannocystaceae</taxon>
        <taxon>Nannocystis</taxon>
    </lineage>
</organism>
<dbReference type="RefSeq" id="WP_272011563.1">
    <property type="nucleotide sequence ID" value="NZ_JAQNDN010000028.1"/>
</dbReference>
<dbReference type="PANTHER" id="PTHR30537:SF5">
    <property type="entry name" value="HTH-TYPE TRANSCRIPTIONAL ACTIVATOR TTDR-RELATED"/>
    <property type="match status" value="1"/>
</dbReference>
<evidence type="ECO:0000259" key="5">
    <source>
        <dbReference type="PROSITE" id="PS50931"/>
    </source>
</evidence>
<dbReference type="InterPro" id="IPR000847">
    <property type="entry name" value="LysR_HTH_N"/>
</dbReference>
<dbReference type="Pfam" id="PF00126">
    <property type="entry name" value="HTH_1"/>
    <property type="match status" value="1"/>
</dbReference>
<reference evidence="6 7" key="1">
    <citation type="submission" date="2022-11" db="EMBL/GenBank/DDBJ databases">
        <title>Minimal conservation of predation-associated metabolite biosynthetic gene clusters underscores biosynthetic potential of Myxococcota including descriptions for ten novel species: Archangium lansinium sp. nov., Myxococcus landrumus sp. nov., Nannocystis bai.</title>
        <authorList>
            <person name="Ahearne A."/>
            <person name="Stevens C."/>
            <person name="Dowd S."/>
        </authorList>
    </citation>
    <scope>NUCLEOTIDE SEQUENCE [LARGE SCALE GENOMIC DNA]</scope>
    <source>
        <strain evidence="6 7">NCELM</strain>
    </source>
</reference>